<evidence type="ECO:0000256" key="4">
    <source>
        <dbReference type="ARBA" id="ARBA00022764"/>
    </source>
</evidence>
<dbReference type="Gene3D" id="3.40.30.10">
    <property type="entry name" value="Glutaredoxin"/>
    <property type="match status" value="1"/>
</dbReference>
<comment type="similarity">
    <text evidence="2">Belongs to the thioredoxin family. DsbA subfamily.</text>
</comment>
<evidence type="ECO:0000259" key="9">
    <source>
        <dbReference type="PROSITE" id="PS51352"/>
    </source>
</evidence>
<keyword evidence="4 7" id="KW-0574">Periplasm</keyword>
<evidence type="ECO:0000256" key="2">
    <source>
        <dbReference type="ARBA" id="ARBA00005791"/>
    </source>
</evidence>
<keyword evidence="6" id="KW-0676">Redox-active center</keyword>
<comment type="subcellular location">
    <subcellularLocation>
        <location evidence="1 7">Periplasm</location>
    </subcellularLocation>
</comment>
<evidence type="ECO:0000256" key="7">
    <source>
        <dbReference type="PIRNR" id="PIRNR001488"/>
    </source>
</evidence>
<dbReference type="Pfam" id="PF01323">
    <property type="entry name" value="DSBA"/>
    <property type="match status" value="1"/>
</dbReference>
<evidence type="ECO:0000256" key="1">
    <source>
        <dbReference type="ARBA" id="ARBA00004418"/>
    </source>
</evidence>
<sequence length="216" mass="23340">MKAFLSALLLAAVAWLPAGPVAAQAASTPQAGRDYVEIAGGKPWAAKPGRIEVAEVFGYSCPHCAHLEPLLKPWKAKLPRDVDFVAVPAAFGGPWDTWARAYFAASNLGLLARTHDAVFAAIHERGNLPRNPSAQELATFYASYGVTSERFLAAMADPKVDAQLQQSAALTRAWELEGTPSVVVAGRYRVLGKDFQDMLRITDWLVARERQAAAKP</sequence>
<evidence type="ECO:0000256" key="8">
    <source>
        <dbReference type="SAM" id="SignalP"/>
    </source>
</evidence>
<protein>
    <recommendedName>
        <fullName evidence="7">Thiol:disulfide interchange protein</fullName>
    </recommendedName>
</protein>
<dbReference type="InterPro" id="IPR023205">
    <property type="entry name" value="DsbA/DsbL"/>
</dbReference>
<dbReference type="InterPro" id="IPR001853">
    <property type="entry name" value="DSBA-like_thioredoxin_dom"/>
</dbReference>
<feature type="chain" id="PRO_5046263360" description="Thiol:disulfide interchange protein" evidence="8">
    <location>
        <begin position="26"/>
        <end position="216"/>
    </location>
</feature>
<comment type="caution">
    <text evidence="10">The sequence shown here is derived from an EMBL/GenBank/DDBJ whole genome shotgun (WGS) entry which is preliminary data.</text>
</comment>
<dbReference type="PROSITE" id="PS51352">
    <property type="entry name" value="THIOREDOXIN_2"/>
    <property type="match status" value="1"/>
</dbReference>
<dbReference type="PANTHER" id="PTHR35891:SF2">
    <property type="entry name" value="THIOL:DISULFIDE INTERCHANGE PROTEIN DSBA"/>
    <property type="match status" value="1"/>
</dbReference>
<reference evidence="10 11" key="1">
    <citation type="submission" date="2017-10" db="EMBL/GenBank/DDBJ databases">
        <title>Whole genome sequencing of members of genus Pseudoxanthomonas.</title>
        <authorList>
            <person name="Kumar S."/>
            <person name="Bansal K."/>
            <person name="Kaur A."/>
            <person name="Patil P."/>
            <person name="Sharma S."/>
            <person name="Patil P.B."/>
        </authorList>
    </citation>
    <scope>NUCLEOTIDE SEQUENCE [LARGE SCALE GENOMIC DNA]</scope>
    <source>
        <strain evidence="10 11">DSM 17801</strain>
    </source>
</reference>
<evidence type="ECO:0000313" key="11">
    <source>
        <dbReference type="Proteomes" id="UP000788419"/>
    </source>
</evidence>
<keyword evidence="5 7" id="KW-1015">Disulfide bond</keyword>
<organism evidence="10 11">
    <name type="scientific">Pseudoxanthomonas daejeonensis</name>
    <dbReference type="NCBI Taxonomy" id="266062"/>
    <lineage>
        <taxon>Bacteria</taxon>
        <taxon>Pseudomonadati</taxon>
        <taxon>Pseudomonadota</taxon>
        <taxon>Gammaproteobacteria</taxon>
        <taxon>Lysobacterales</taxon>
        <taxon>Lysobacteraceae</taxon>
        <taxon>Pseudoxanthomonas</taxon>
    </lineage>
</organism>
<keyword evidence="3 8" id="KW-0732">Signal</keyword>
<accession>A0ABQ6Z7U7</accession>
<dbReference type="EMBL" id="PDWN01000006">
    <property type="protein sequence ID" value="KAF1695091.1"/>
    <property type="molecule type" value="Genomic_DNA"/>
</dbReference>
<name>A0ABQ6Z7U7_9GAMM</name>
<dbReference type="Proteomes" id="UP000788419">
    <property type="component" value="Unassembled WGS sequence"/>
</dbReference>
<dbReference type="InterPro" id="IPR013766">
    <property type="entry name" value="Thioredoxin_domain"/>
</dbReference>
<dbReference type="InterPro" id="IPR036249">
    <property type="entry name" value="Thioredoxin-like_sf"/>
</dbReference>
<dbReference type="CDD" id="cd03019">
    <property type="entry name" value="DsbA_DsbA"/>
    <property type="match status" value="1"/>
</dbReference>
<feature type="signal peptide" evidence="8">
    <location>
        <begin position="1"/>
        <end position="25"/>
    </location>
</feature>
<dbReference type="PIRSF" id="PIRSF001488">
    <property type="entry name" value="Tdi_protein"/>
    <property type="match status" value="1"/>
</dbReference>
<dbReference type="PANTHER" id="PTHR35891">
    <property type="entry name" value="THIOL:DISULFIDE INTERCHANGE PROTEIN DSBA"/>
    <property type="match status" value="1"/>
</dbReference>
<evidence type="ECO:0000313" key="10">
    <source>
        <dbReference type="EMBL" id="KAF1695091.1"/>
    </source>
</evidence>
<evidence type="ECO:0000256" key="5">
    <source>
        <dbReference type="ARBA" id="ARBA00023157"/>
    </source>
</evidence>
<proteinExistence type="inferred from homology"/>
<feature type="domain" description="Thioredoxin" evidence="9">
    <location>
        <begin position="16"/>
        <end position="207"/>
    </location>
</feature>
<evidence type="ECO:0000256" key="6">
    <source>
        <dbReference type="ARBA" id="ARBA00023284"/>
    </source>
</evidence>
<gene>
    <name evidence="10" type="ORF">CSC65_07705</name>
</gene>
<evidence type="ECO:0000256" key="3">
    <source>
        <dbReference type="ARBA" id="ARBA00022729"/>
    </source>
</evidence>
<keyword evidence="11" id="KW-1185">Reference proteome</keyword>
<dbReference type="SUPFAM" id="SSF52833">
    <property type="entry name" value="Thioredoxin-like"/>
    <property type="match status" value="1"/>
</dbReference>
<dbReference type="InterPro" id="IPR050824">
    <property type="entry name" value="Thiol_disulfide_DsbA"/>
</dbReference>
<dbReference type="RefSeq" id="WP_162409998.1">
    <property type="nucleotide sequence ID" value="NZ_CP093331.1"/>
</dbReference>